<dbReference type="EMBL" id="JAPFFF010000005">
    <property type="protein sequence ID" value="KAK8890557.1"/>
    <property type="molecule type" value="Genomic_DNA"/>
</dbReference>
<organism evidence="2 3">
    <name type="scientific">Tritrichomonas musculus</name>
    <dbReference type="NCBI Taxonomy" id="1915356"/>
    <lineage>
        <taxon>Eukaryota</taxon>
        <taxon>Metamonada</taxon>
        <taxon>Parabasalia</taxon>
        <taxon>Tritrichomonadida</taxon>
        <taxon>Tritrichomonadidae</taxon>
        <taxon>Tritrichomonas</taxon>
    </lineage>
</organism>
<protein>
    <submittedName>
        <fullName evidence="2">Uncharacterized protein</fullName>
    </submittedName>
</protein>
<feature type="region of interest" description="Disordered" evidence="1">
    <location>
        <begin position="1"/>
        <end position="23"/>
    </location>
</feature>
<name>A0ABR2KHG4_9EUKA</name>
<comment type="caution">
    <text evidence="2">The sequence shown here is derived from an EMBL/GenBank/DDBJ whole genome shotgun (WGS) entry which is preliminary data.</text>
</comment>
<feature type="compositionally biased region" description="Acidic residues" evidence="1">
    <location>
        <begin position="1"/>
        <end position="18"/>
    </location>
</feature>
<reference evidence="2 3" key="1">
    <citation type="submission" date="2024-04" db="EMBL/GenBank/DDBJ databases">
        <title>Tritrichomonas musculus Genome.</title>
        <authorList>
            <person name="Alves-Ferreira E."/>
            <person name="Grigg M."/>
            <person name="Lorenzi H."/>
            <person name="Galac M."/>
        </authorList>
    </citation>
    <scope>NUCLEOTIDE SEQUENCE [LARGE SCALE GENOMIC DNA]</scope>
    <source>
        <strain evidence="2 3">EAF2021</strain>
    </source>
</reference>
<dbReference type="Proteomes" id="UP001470230">
    <property type="component" value="Unassembled WGS sequence"/>
</dbReference>
<proteinExistence type="predicted"/>
<gene>
    <name evidence="2" type="ORF">M9Y10_035334</name>
</gene>
<keyword evidence="3" id="KW-1185">Reference proteome</keyword>
<accession>A0ABR2KHG4</accession>
<evidence type="ECO:0000313" key="3">
    <source>
        <dbReference type="Proteomes" id="UP001470230"/>
    </source>
</evidence>
<evidence type="ECO:0000256" key="1">
    <source>
        <dbReference type="SAM" id="MobiDB-lite"/>
    </source>
</evidence>
<sequence length="238" mass="27367">MSNGNDDADEFSAGEDLSDFPIPRVSHISNPKPAIQPIYEPINDQFNPNLFQLFFSLVNYHIPAYDLSQIQQYTPALDTVGNAFESEYENSPVLQEHIIRKFLVECHFQMLKLTSNPSLTKMEMLHNELFLASEFLRLHKASSTLIDYCEMLLAETYDMFNSQFAKTVNEQYWNKGKSAEELINELLKKEIENIRILNSNSFLALSQCSIRRSIEKAGAQNASKITDWAKNNQIPFQE</sequence>
<evidence type="ECO:0000313" key="2">
    <source>
        <dbReference type="EMBL" id="KAK8890557.1"/>
    </source>
</evidence>